<evidence type="ECO:0000256" key="1">
    <source>
        <dbReference type="SAM" id="Phobius"/>
    </source>
</evidence>
<dbReference type="Gene3D" id="3.30.565.10">
    <property type="entry name" value="Histidine kinase-like ATPase, C-terminal domain"/>
    <property type="match status" value="1"/>
</dbReference>
<dbReference type="OrthoDB" id="2514702at2"/>
<dbReference type="RefSeq" id="WP_013783141.1">
    <property type="nucleotide sequence ID" value="NC_015554.1"/>
</dbReference>
<dbReference type="Pfam" id="PF06580">
    <property type="entry name" value="His_kinase"/>
    <property type="match status" value="1"/>
</dbReference>
<dbReference type="AlphaFoldDB" id="F5ZBW1"/>
<dbReference type="SUPFAM" id="SSF55874">
    <property type="entry name" value="ATPase domain of HSP90 chaperone/DNA topoisomerase II/histidine kinase"/>
    <property type="match status" value="1"/>
</dbReference>
<dbReference type="eggNOG" id="COG2972">
    <property type="taxonomic scope" value="Bacteria"/>
</dbReference>
<feature type="transmembrane region" description="Helical" evidence="1">
    <location>
        <begin position="37"/>
        <end position="58"/>
    </location>
</feature>
<gene>
    <name evidence="3" type="ordered locus">ambt_03235</name>
</gene>
<evidence type="ECO:0000313" key="3">
    <source>
        <dbReference type="EMBL" id="AEF02199.1"/>
    </source>
</evidence>
<feature type="transmembrane region" description="Helical" evidence="1">
    <location>
        <begin position="70"/>
        <end position="93"/>
    </location>
</feature>
<evidence type="ECO:0000259" key="2">
    <source>
        <dbReference type="Pfam" id="PF06580"/>
    </source>
</evidence>
<reference evidence="3 4" key="1">
    <citation type="journal article" date="2011" name="J. Bacteriol.">
        <title>Complete genome sequence of the polycyclic aromatic hydrocarbon-degrading bacterium Alteromonas sp. strain SN2.</title>
        <authorList>
            <person name="Jin H.M."/>
            <person name="Jeong H."/>
            <person name="Moon E.J."/>
            <person name="Math R.K."/>
            <person name="Lee K."/>
            <person name="Kim H.J."/>
            <person name="Jeon C.O."/>
            <person name="Oh T.K."/>
            <person name="Kim J.F."/>
        </authorList>
    </citation>
    <scope>NUCLEOTIDE SEQUENCE [LARGE SCALE GENOMIC DNA]</scope>
    <source>
        <strain evidence="4">JCM 17741 / KACC 18427 / KCTC 11700BP / SN2</strain>
    </source>
</reference>
<dbReference type="GO" id="GO:0000155">
    <property type="term" value="F:phosphorelay sensor kinase activity"/>
    <property type="evidence" value="ECO:0007669"/>
    <property type="project" value="InterPro"/>
</dbReference>
<proteinExistence type="predicted"/>
<accession>F5ZBW1</accession>
<keyword evidence="1" id="KW-0472">Membrane</keyword>
<dbReference type="KEGG" id="alt:ambt_03235"/>
<keyword evidence="1" id="KW-0812">Transmembrane</keyword>
<dbReference type="PANTHER" id="PTHR34220:SF7">
    <property type="entry name" value="SENSOR HISTIDINE KINASE YPDA"/>
    <property type="match status" value="1"/>
</dbReference>
<organism evidence="3 4">
    <name type="scientific">Alteromonas naphthalenivorans</name>
    <dbReference type="NCBI Taxonomy" id="715451"/>
    <lineage>
        <taxon>Bacteria</taxon>
        <taxon>Pseudomonadati</taxon>
        <taxon>Pseudomonadota</taxon>
        <taxon>Gammaproteobacteria</taxon>
        <taxon>Alteromonadales</taxon>
        <taxon>Alteromonadaceae</taxon>
        <taxon>Alteromonas/Salinimonas group</taxon>
        <taxon>Alteromonas</taxon>
    </lineage>
</organism>
<dbReference type="Proteomes" id="UP000000683">
    <property type="component" value="Chromosome"/>
</dbReference>
<dbReference type="EMBL" id="CP002339">
    <property type="protein sequence ID" value="AEF02199.1"/>
    <property type="molecule type" value="Genomic_DNA"/>
</dbReference>
<evidence type="ECO:0000313" key="4">
    <source>
        <dbReference type="Proteomes" id="UP000000683"/>
    </source>
</evidence>
<dbReference type="InterPro" id="IPR050640">
    <property type="entry name" value="Bact_2-comp_sensor_kinase"/>
</dbReference>
<dbReference type="GO" id="GO:0016020">
    <property type="term" value="C:membrane"/>
    <property type="evidence" value="ECO:0007669"/>
    <property type="project" value="InterPro"/>
</dbReference>
<feature type="transmembrane region" description="Helical" evidence="1">
    <location>
        <begin position="7"/>
        <end position="25"/>
    </location>
</feature>
<dbReference type="PANTHER" id="PTHR34220">
    <property type="entry name" value="SENSOR HISTIDINE KINASE YPDA"/>
    <property type="match status" value="1"/>
</dbReference>
<protein>
    <submittedName>
        <fullName evidence="3">Two-component system sensor protein</fullName>
    </submittedName>
</protein>
<name>F5ZBW1_ALTNA</name>
<sequence>MKQTISFWLFQIGIWGSLTLFNLLARGYFTHYKLGELVNSLSLFVALLAASGFLKMFYRDQVSASIPKGVGQAILGSAAASCIAIFIVGLILLPNQQYLFGEVGSLPILQLVASFPTIFIFLLCWSAVYLLLKRQQSLKLAYRREAELRQALASSQMDLLINQLNPHFMFNVINNIRALILEDTNKARDSLAQLSEVLRTTLQTKQDKVWSLPQEVDLTKSFIQLNKLQFENRLRVVWDVSGDIEKWQVPCLALQLLVENAIKHGIGALVSGGTITINIIADNNLSIEVVNPGNLTPSKGSTSLGITNIKQRLNLLYADRAYFSLTENQHQVSAKIVIKEEQ</sequence>
<feature type="domain" description="Signal transduction histidine kinase internal region" evidence="2">
    <location>
        <begin position="156"/>
        <end position="234"/>
    </location>
</feature>
<dbReference type="InterPro" id="IPR036890">
    <property type="entry name" value="HATPase_C_sf"/>
</dbReference>
<keyword evidence="1" id="KW-1133">Transmembrane helix</keyword>
<dbReference type="HOGENOM" id="CLU_020473_1_1_6"/>
<dbReference type="InterPro" id="IPR010559">
    <property type="entry name" value="Sig_transdc_His_kin_internal"/>
</dbReference>
<keyword evidence="4" id="KW-1185">Reference proteome</keyword>
<feature type="transmembrane region" description="Helical" evidence="1">
    <location>
        <begin position="113"/>
        <end position="132"/>
    </location>
</feature>